<sequence length="306" mass="33529">MRSIGSALALRRPQSSGARCSLGEIYTEDEGGSSMYCESANDKDDGGRVAWTPESQCTVVVVAENAPPTDVCRRRPLMSVFQIPAYMVEDYILDRYRPLCFSYTECLRSWGYVHSELGNIMTHLAGVVIFVVLALVTGPWLLPHISRSRPEGAPAIGVADYAVIYIYLAAVLFCLAASVAFHTLSCHSQHKHFRSLRCDFIGILTLIVGSFVPVGYLGFLHSTNVLIGYMAMFVAIGVTGVAVSVWGKVEDPKRASWRPIIFFTIAITGLVPIIHGAVFNGYRVAVDQMSLWYLVGMGLMYIAGTV</sequence>
<gene>
    <name evidence="1" type="ORF">IWW38_004797</name>
</gene>
<evidence type="ECO:0000313" key="2">
    <source>
        <dbReference type="Proteomes" id="UP001139981"/>
    </source>
</evidence>
<dbReference type="EMBL" id="JANBVB010001913">
    <property type="protein sequence ID" value="KAJ2889294.1"/>
    <property type="molecule type" value="Genomic_DNA"/>
</dbReference>
<organism evidence="1 2">
    <name type="scientific">Coemansia aciculifera</name>
    <dbReference type="NCBI Taxonomy" id="417176"/>
    <lineage>
        <taxon>Eukaryota</taxon>
        <taxon>Fungi</taxon>
        <taxon>Fungi incertae sedis</taxon>
        <taxon>Zoopagomycota</taxon>
        <taxon>Kickxellomycotina</taxon>
        <taxon>Kickxellomycetes</taxon>
        <taxon>Kickxellales</taxon>
        <taxon>Kickxellaceae</taxon>
        <taxon>Coemansia</taxon>
    </lineage>
</organism>
<keyword evidence="2" id="KW-1185">Reference proteome</keyword>
<protein>
    <submittedName>
        <fullName evidence="1">Uncharacterized protein</fullName>
    </submittedName>
</protein>
<dbReference type="Proteomes" id="UP001139981">
    <property type="component" value="Unassembled WGS sequence"/>
</dbReference>
<name>A0ACC1LWT4_9FUNG</name>
<proteinExistence type="predicted"/>
<evidence type="ECO:0000313" key="1">
    <source>
        <dbReference type="EMBL" id="KAJ2889294.1"/>
    </source>
</evidence>
<accession>A0ACC1LWT4</accession>
<feature type="non-terminal residue" evidence="1">
    <location>
        <position position="306"/>
    </location>
</feature>
<comment type="caution">
    <text evidence="1">The sequence shown here is derived from an EMBL/GenBank/DDBJ whole genome shotgun (WGS) entry which is preliminary data.</text>
</comment>
<reference evidence="1" key="1">
    <citation type="submission" date="2022-07" db="EMBL/GenBank/DDBJ databases">
        <title>Phylogenomic reconstructions and comparative analyses of Kickxellomycotina fungi.</title>
        <authorList>
            <person name="Reynolds N.K."/>
            <person name="Stajich J.E."/>
            <person name="Barry K."/>
            <person name="Grigoriev I.V."/>
            <person name="Crous P."/>
            <person name="Smith M.E."/>
        </authorList>
    </citation>
    <scope>NUCLEOTIDE SEQUENCE</scope>
    <source>
        <strain evidence="1">CBS 190363</strain>
    </source>
</reference>